<sequence>MRACCPSSLAASHAHVWACSRAQERRVDPPLHVVQRFCARQMGSTGGEGWGKGGAKRRLETPWASGEELRTSLQQHASPVPSVSALGLGLLRLLLLWLGPLVCKIVINRISALCVLVVALLSRPN</sequence>
<name>A0A7S3FEC6_9EUKA</name>
<proteinExistence type="predicted"/>
<evidence type="ECO:0000313" key="1">
    <source>
        <dbReference type="EMBL" id="CAE0142952.1"/>
    </source>
</evidence>
<accession>A0A7S3FEC6</accession>
<protein>
    <submittedName>
        <fullName evidence="1">Uncharacterized protein</fullName>
    </submittedName>
</protein>
<dbReference type="EMBL" id="HBHX01062560">
    <property type="protein sequence ID" value="CAE0142952.1"/>
    <property type="molecule type" value="Transcribed_RNA"/>
</dbReference>
<dbReference type="AlphaFoldDB" id="A0A7S3FEC6"/>
<reference evidence="1" key="1">
    <citation type="submission" date="2021-01" db="EMBL/GenBank/DDBJ databases">
        <authorList>
            <person name="Corre E."/>
            <person name="Pelletier E."/>
            <person name="Niang G."/>
            <person name="Scheremetjew M."/>
            <person name="Finn R."/>
            <person name="Kale V."/>
            <person name="Holt S."/>
            <person name="Cochrane G."/>
            <person name="Meng A."/>
            <person name="Brown T."/>
            <person name="Cohen L."/>
        </authorList>
    </citation>
    <scope>NUCLEOTIDE SEQUENCE</scope>
    <source>
        <strain evidence="1">CCMP281</strain>
    </source>
</reference>
<organism evidence="1">
    <name type="scientific">Haptolina ericina</name>
    <dbReference type="NCBI Taxonomy" id="156174"/>
    <lineage>
        <taxon>Eukaryota</taxon>
        <taxon>Haptista</taxon>
        <taxon>Haptophyta</taxon>
        <taxon>Prymnesiophyceae</taxon>
        <taxon>Prymnesiales</taxon>
        <taxon>Prymnesiaceae</taxon>
        <taxon>Haptolina</taxon>
    </lineage>
</organism>
<gene>
    <name evidence="1" type="ORF">HERI1096_LOCUS34589</name>
</gene>